<gene>
    <name evidence="2" type="ORF">STAS_04387</name>
</gene>
<accession>A0A5A7P7P7</accession>
<dbReference type="AlphaFoldDB" id="A0A5A7P7P7"/>
<sequence length="103" mass="11404">MHTNTYLKGRRISHTHTHYTHLHTLQKLARPNAGRRPPLASPPSSSSTTAVPAVIVPKCRSSCPSPPQSPEINVVVFLSLSRCPSCHRRRLSSRHCTPAADHR</sequence>
<evidence type="ECO:0000313" key="2">
    <source>
        <dbReference type="EMBL" id="GER28576.1"/>
    </source>
</evidence>
<dbReference type="EMBL" id="BKCP01002780">
    <property type="protein sequence ID" value="GER28576.1"/>
    <property type="molecule type" value="Genomic_DNA"/>
</dbReference>
<protein>
    <submittedName>
        <fullName evidence="2">Uncharacterized protein</fullName>
    </submittedName>
</protein>
<feature type="compositionally biased region" description="Low complexity" evidence="1">
    <location>
        <begin position="42"/>
        <end position="51"/>
    </location>
</feature>
<name>A0A5A7P7P7_STRAF</name>
<keyword evidence="3" id="KW-1185">Reference proteome</keyword>
<organism evidence="2 3">
    <name type="scientific">Striga asiatica</name>
    <name type="common">Asiatic witchweed</name>
    <name type="synonym">Buchnera asiatica</name>
    <dbReference type="NCBI Taxonomy" id="4170"/>
    <lineage>
        <taxon>Eukaryota</taxon>
        <taxon>Viridiplantae</taxon>
        <taxon>Streptophyta</taxon>
        <taxon>Embryophyta</taxon>
        <taxon>Tracheophyta</taxon>
        <taxon>Spermatophyta</taxon>
        <taxon>Magnoliopsida</taxon>
        <taxon>eudicotyledons</taxon>
        <taxon>Gunneridae</taxon>
        <taxon>Pentapetalae</taxon>
        <taxon>asterids</taxon>
        <taxon>lamiids</taxon>
        <taxon>Lamiales</taxon>
        <taxon>Orobanchaceae</taxon>
        <taxon>Buchnereae</taxon>
        <taxon>Striga</taxon>
    </lineage>
</organism>
<evidence type="ECO:0000313" key="3">
    <source>
        <dbReference type="Proteomes" id="UP000325081"/>
    </source>
</evidence>
<reference evidence="3" key="1">
    <citation type="journal article" date="2019" name="Curr. Biol.">
        <title>Genome Sequence of Striga asiatica Provides Insight into the Evolution of Plant Parasitism.</title>
        <authorList>
            <person name="Yoshida S."/>
            <person name="Kim S."/>
            <person name="Wafula E.K."/>
            <person name="Tanskanen J."/>
            <person name="Kim Y.M."/>
            <person name="Honaas L."/>
            <person name="Yang Z."/>
            <person name="Spallek T."/>
            <person name="Conn C.E."/>
            <person name="Ichihashi Y."/>
            <person name="Cheong K."/>
            <person name="Cui S."/>
            <person name="Der J.P."/>
            <person name="Gundlach H."/>
            <person name="Jiao Y."/>
            <person name="Hori C."/>
            <person name="Ishida J.K."/>
            <person name="Kasahara H."/>
            <person name="Kiba T."/>
            <person name="Kim M.S."/>
            <person name="Koo N."/>
            <person name="Laohavisit A."/>
            <person name="Lee Y.H."/>
            <person name="Lumba S."/>
            <person name="McCourt P."/>
            <person name="Mortimer J.C."/>
            <person name="Mutuku J.M."/>
            <person name="Nomura T."/>
            <person name="Sasaki-Sekimoto Y."/>
            <person name="Seto Y."/>
            <person name="Wang Y."/>
            <person name="Wakatake T."/>
            <person name="Sakakibara H."/>
            <person name="Demura T."/>
            <person name="Yamaguchi S."/>
            <person name="Yoneyama K."/>
            <person name="Manabe R.I."/>
            <person name="Nelson D.C."/>
            <person name="Schulman A.H."/>
            <person name="Timko M.P."/>
            <person name="dePamphilis C.W."/>
            <person name="Choi D."/>
            <person name="Shirasu K."/>
        </authorList>
    </citation>
    <scope>NUCLEOTIDE SEQUENCE [LARGE SCALE GENOMIC DNA]</scope>
    <source>
        <strain evidence="3">cv. UVA1</strain>
    </source>
</reference>
<proteinExistence type="predicted"/>
<feature type="region of interest" description="Disordered" evidence="1">
    <location>
        <begin position="1"/>
        <end position="51"/>
    </location>
</feature>
<feature type="compositionally biased region" description="Basic residues" evidence="1">
    <location>
        <begin position="8"/>
        <end position="21"/>
    </location>
</feature>
<comment type="caution">
    <text evidence="2">The sequence shown here is derived from an EMBL/GenBank/DDBJ whole genome shotgun (WGS) entry which is preliminary data.</text>
</comment>
<evidence type="ECO:0000256" key="1">
    <source>
        <dbReference type="SAM" id="MobiDB-lite"/>
    </source>
</evidence>
<dbReference type="Proteomes" id="UP000325081">
    <property type="component" value="Unassembled WGS sequence"/>
</dbReference>